<gene>
    <name evidence="2" type="ORF">PMIN01_12110</name>
</gene>
<keyword evidence="3" id="KW-1185">Reference proteome</keyword>
<comment type="caution">
    <text evidence="2">The sequence shown here is derived from an EMBL/GenBank/DDBJ whole genome shotgun (WGS) entry which is preliminary data.</text>
</comment>
<proteinExistence type="predicted"/>
<organism evidence="2 3">
    <name type="scientific">Paraphaeosphaeria minitans</name>
    <dbReference type="NCBI Taxonomy" id="565426"/>
    <lineage>
        <taxon>Eukaryota</taxon>
        <taxon>Fungi</taxon>
        <taxon>Dikarya</taxon>
        <taxon>Ascomycota</taxon>
        <taxon>Pezizomycotina</taxon>
        <taxon>Dothideomycetes</taxon>
        <taxon>Pleosporomycetidae</taxon>
        <taxon>Pleosporales</taxon>
        <taxon>Massarineae</taxon>
        <taxon>Didymosphaeriaceae</taxon>
        <taxon>Paraphaeosphaeria</taxon>
    </lineage>
</organism>
<dbReference type="Proteomes" id="UP000756921">
    <property type="component" value="Unassembled WGS sequence"/>
</dbReference>
<evidence type="ECO:0000313" key="2">
    <source>
        <dbReference type="EMBL" id="KAF9730177.1"/>
    </source>
</evidence>
<feature type="region of interest" description="Disordered" evidence="1">
    <location>
        <begin position="160"/>
        <end position="181"/>
    </location>
</feature>
<sequence>MPGGRPKKYITAEAKAEAKRRHNHEEYLRRKDRPFQRETRPEFVHYEPIPLGIPTTTRIDLGLRISTDVPIPCDSLIGPDELPEGEDVYRPPSPLASLAADDVEAAAVISQLQTSDREQTNERIEYERRIQQQIKDKDARTAGILLEMQAGTMAVRSSADNIPEHSGNIERPIELDSDSVDTTAGQIQAIENSNLQRSSTAPIIEELATTEEPPVANTHSVSDTLAPTPAKTTSTSSKALNSPQTPSQRSVSSARSTGRRKTFPAQSNTLLSWVKPVSRQPSENSNTLQLAQASLSHSTPPPLPPSSNRSTPRLPQPSNSNSTPQAAARGTPAAGSPSPGPP</sequence>
<feature type="compositionally biased region" description="Basic and acidic residues" evidence="1">
    <location>
        <begin position="23"/>
        <end position="34"/>
    </location>
</feature>
<feature type="region of interest" description="Disordered" evidence="1">
    <location>
        <begin position="209"/>
        <end position="342"/>
    </location>
</feature>
<evidence type="ECO:0000313" key="3">
    <source>
        <dbReference type="Proteomes" id="UP000756921"/>
    </source>
</evidence>
<feature type="compositionally biased region" description="Polar residues" evidence="1">
    <location>
        <begin position="241"/>
        <end position="256"/>
    </location>
</feature>
<accession>A0A9P6KKT3</accession>
<dbReference type="OrthoDB" id="5369347at2759"/>
<dbReference type="EMBL" id="WJXW01000015">
    <property type="protein sequence ID" value="KAF9730177.1"/>
    <property type="molecule type" value="Genomic_DNA"/>
</dbReference>
<feature type="region of interest" description="Disordered" evidence="1">
    <location>
        <begin position="1"/>
        <end position="34"/>
    </location>
</feature>
<feature type="compositionally biased region" description="Low complexity" evidence="1">
    <location>
        <begin position="224"/>
        <end position="240"/>
    </location>
</feature>
<reference evidence="2" key="1">
    <citation type="journal article" date="2020" name="Mol. Plant Microbe Interact.">
        <title>Genome Sequence of the Biocontrol Agent Coniothyrium minitans strain Conio (IMI 134523).</title>
        <authorList>
            <person name="Patel D."/>
            <person name="Shittu T.A."/>
            <person name="Baroncelli R."/>
            <person name="Muthumeenakshi S."/>
            <person name="Osborne T.H."/>
            <person name="Janganan T.K."/>
            <person name="Sreenivasaprasad S."/>
        </authorList>
    </citation>
    <scope>NUCLEOTIDE SEQUENCE</scope>
    <source>
        <strain evidence="2">Conio</strain>
    </source>
</reference>
<dbReference type="AlphaFoldDB" id="A0A9P6KKT3"/>
<protein>
    <submittedName>
        <fullName evidence="2">Uncharacterized protein</fullName>
    </submittedName>
</protein>
<feature type="compositionally biased region" description="Polar residues" evidence="1">
    <location>
        <begin position="279"/>
        <end position="293"/>
    </location>
</feature>
<evidence type="ECO:0000256" key="1">
    <source>
        <dbReference type="SAM" id="MobiDB-lite"/>
    </source>
</evidence>
<name>A0A9P6KKT3_9PLEO</name>
<feature type="compositionally biased region" description="Low complexity" evidence="1">
    <location>
        <begin position="323"/>
        <end position="342"/>
    </location>
</feature>